<dbReference type="Gene3D" id="2.40.100.10">
    <property type="entry name" value="Cyclophilin-like"/>
    <property type="match status" value="1"/>
</dbReference>
<dbReference type="PANTHER" id="PTHR43246">
    <property type="entry name" value="PEPTIDYL-PROLYL CIS-TRANS ISOMERASE CYP38, CHLOROPLASTIC"/>
    <property type="match status" value="1"/>
</dbReference>
<evidence type="ECO:0000256" key="3">
    <source>
        <dbReference type="ARBA" id="ARBA00023235"/>
    </source>
</evidence>
<evidence type="ECO:0000259" key="5">
    <source>
        <dbReference type="PROSITE" id="PS50072"/>
    </source>
</evidence>
<dbReference type="InterPro" id="IPR044665">
    <property type="entry name" value="E_coli_cyclophilin_A-like"/>
</dbReference>
<dbReference type="PROSITE" id="PS00170">
    <property type="entry name" value="CSA_PPIASE_1"/>
    <property type="match status" value="1"/>
</dbReference>
<comment type="similarity">
    <text evidence="1 4">Belongs to the cyclophilin-type PPIase family.</text>
</comment>
<feature type="domain" description="PPIase cyclophilin-type" evidence="5">
    <location>
        <begin position="26"/>
        <end position="182"/>
    </location>
</feature>
<proteinExistence type="inferred from homology"/>
<dbReference type="GO" id="GO:0016853">
    <property type="term" value="F:isomerase activity"/>
    <property type="evidence" value="ECO:0007669"/>
    <property type="project" value="UniProtKB-KW"/>
</dbReference>
<reference evidence="6 7" key="1">
    <citation type="submission" date="2020-03" db="EMBL/GenBank/DDBJ databases">
        <title>Genome mining reveals the biosynthetic pathways of PHA and ectoines of the halophilic strain Salinivibrio costicola M318 isolated from fermented shrimp paste.</title>
        <authorList>
            <person name="Doan T.V."/>
            <person name="Tran L.T."/>
            <person name="Trieu T.A."/>
            <person name="Nguyen Q.V."/>
            <person name="Quach T.N."/>
            <person name="Phi T.Q."/>
            <person name="Kumar S."/>
        </authorList>
    </citation>
    <scope>NUCLEOTIDE SEQUENCE [LARGE SCALE GENOMIC DNA]</scope>
    <source>
        <strain evidence="6 7">M318</strain>
    </source>
</reference>
<dbReference type="Proteomes" id="UP000501408">
    <property type="component" value="Chromosome 1"/>
</dbReference>
<dbReference type="RefSeq" id="WP_069587447.1">
    <property type="nucleotide sequence ID" value="NZ_CP050266.1"/>
</dbReference>
<dbReference type="InterPro" id="IPR020892">
    <property type="entry name" value="Cyclophilin-type_PPIase_CS"/>
</dbReference>
<dbReference type="Pfam" id="PF00160">
    <property type="entry name" value="Pro_isomerase"/>
    <property type="match status" value="1"/>
</dbReference>
<evidence type="ECO:0000256" key="2">
    <source>
        <dbReference type="ARBA" id="ARBA00023110"/>
    </source>
</evidence>
<evidence type="ECO:0000313" key="6">
    <source>
        <dbReference type="EMBL" id="QIR05566.1"/>
    </source>
</evidence>
<dbReference type="EMBL" id="CP050266">
    <property type="protein sequence ID" value="QIR05566.1"/>
    <property type="molecule type" value="Genomic_DNA"/>
</dbReference>
<gene>
    <name evidence="6" type="ORF">HBA18_03740</name>
</gene>
<evidence type="ECO:0000313" key="7">
    <source>
        <dbReference type="Proteomes" id="UP000501408"/>
    </source>
</evidence>
<keyword evidence="3 4" id="KW-0413">Isomerase</keyword>
<dbReference type="PRINTS" id="PR00153">
    <property type="entry name" value="CSAPPISMRASE"/>
</dbReference>
<keyword evidence="7" id="KW-1185">Reference proteome</keyword>
<comment type="function">
    <text evidence="4">PPIases accelerate the folding of proteins. It catalyzes the cis-trans isomerization of proline imidic peptide bonds in oligopeptides.</text>
</comment>
<sequence length="186" mass="20434">MRTFCMMCMLALAALPAQAEVLVKVDTTLGAFTLSLDEQKAPKTVANFLRYVDDGSYVGSQFHRVIPGFVVQGGGFDKDLERLPVYDTVDNESTNGLSNRRATIAMARTNDPDSATRQFYININDNGFLDATPNKLGYTVFGRVVEGFVTVQNISSQSTVTIPSKRMQDVPQQPIVINSISRISSQ</sequence>
<evidence type="ECO:0000256" key="1">
    <source>
        <dbReference type="ARBA" id="ARBA00007365"/>
    </source>
</evidence>
<feature type="chain" id="PRO_5044991984" description="Peptidyl-prolyl cis-trans isomerase" evidence="4">
    <location>
        <begin position="20"/>
        <end position="186"/>
    </location>
</feature>
<name>A0ABX6K5S4_SALCS</name>
<dbReference type="SUPFAM" id="SSF50891">
    <property type="entry name" value="Cyclophilin-like"/>
    <property type="match status" value="1"/>
</dbReference>
<keyword evidence="4" id="KW-0732">Signal</keyword>
<dbReference type="InterPro" id="IPR029000">
    <property type="entry name" value="Cyclophilin-like_dom_sf"/>
</dbReference>
<feature type="signal peptide" evidence="4">
    <location>
        <begin position="1"/>
        <end position="19"/>
    </location>
</feature>
<comment type="catalytic activity">
    <reaction evidence="4">
        <text>[protein]-peptidylproline (omega=180) = [protein]-peptidylproline (omega=0)</text>
        <dbReference type="Rhea" id="RHEA:16237"/>
        <dbReference type="Rhea" id="RHEA-COMP:10747"/>
        <dbReference type="Rhea" id="RHEA-COMP:10748"/>
        <dbReference type="ChEBI" id="CHEBI:83833"/>
        <dbReference type="ChEBI" id="CHEBI:83834"/>
        <dbReference type="EC" id="5.2.1.8"/>
    </reaction>
</comment>
<evidence type="ECO:0000256" key="4">
    <source>
        <dbReference type="RuleBase" id="RU363019"/>
    </source>
</evidence>
<keyword evidence="2 4" id="KW-0697">Rotamase</keyword>
<organism evidence="6 7">
    <name type="scientific">Salinivibrio costicola</name>
    <name type="common">Vibrio costicola</name>
    <dbReference type="NCBI Taxonomy" id="51367"/>
    <lineage>
        <taxon>Bacteria</taxon>
        <taxon>Pseudomonadati</taxon>
        <taxon>Pseudomonadota</taxon>
        <taxon>Gammaproteobacteria</taxon>
        <taxon>Vibrionales</taxon>
        <taxon>Vibrionaceae</taxon>
        <taxon>Salinivibrio</taxon>
    </lineage>
</organism>
<dbReference type="InterPro" id="IPR002130">
    <property type="entry name" value="Cyclophilin-type_PPIase_dom"/>
</dbReference>
<accession>A0ABX6K5S4</accession>
<protein>
    <recommendedName>
        <fullName evidence="4">Peptidyl-prolyl cis-trans isomerase</fullName>
        <shortName evidence="4">PPIase</shortName>
        <ecNumber evidence="4">5.2.1.8</ecNumber>
    </recommendedName>
</protein>
<dbReference type="EC" id="5.2.1.8" evidence="4"/>
<dbReference type="PROSITE" id="PS50072">
    <property type="entry name" value="CSA_PPIASE_2"/>
    <property type="match status" value="1"/>
</dbReference>